<feature type="transmembrane region" description="Helical" evidence="8">
    <location>
        <begin position="61"/>
        <end position="82"/>
    </location>
</feature>
<dbReference type="GO" id="GO:0006882">
    <property type="term" value="P:intracellular zinc ion homeostasis"/>
    <property type="evidence" value="ECO:0007669"/>
    <property type="project" value="InterPro"/>
</dbReference>
<keyword evidence="3" id="KW-0813">Transport</keyword>
<comment type="caution">
    <text evidence="10">The sequence shown here is derived from an EMBL/GenBank/DDBJ whole genome shotgun (WGS) entry which is preliminary data.</text>
</comment>
<accession>A0A1G4IGW8</accession>
<keyword evidence="7 8" id="KW-0472">Membrane</keyword>
<comment type="similarity">
    <text evidence="2">Belongs to the cation diffusion facilitator (CDF) transporter (TC 2.A.4) family. SLC30A subfamily.</text>
</comment>
<feature type="transmembrane region" description="Helical" evidence="8">
    <location>
        <begin position="30"/>
        <end position="49"/>
    </location>
</feature>
<keyword evidence="11" id="KW-1185">Reference proteome</keyword>
<evidence type="ECO:0000259" key="9">
    <source>
        <dbReference type="Pfam" id="PF01545"/>
    </source>
</evidence>
<organism evidence="10 11">
    <name type="scientific">Trypanosoma equiperdum</name>
    <dbReference type="NCBI Taxonomy" id="5694"/>
    <lineage>
        <taxon>Eukaryota</taxon>
        <taxon>Discoba</taxon>
        <taxon>Euglenozoa</taxon>
        <taxon>Kinetoplastea</taxon>
        <taxon>Metakinetoplastina</taxon>
        <taxon>Trypanosomatida</taxon>
        <taxon>Trypanosomatidae</taxon>
        <taxon>Trypanosoma</taxon>
    </lineage>
</organism>
<evidence type="ECO:0000256" key="2">
    <source>
        <dbReference type="ARBA" id="ARBA00008873"/>
    </source>
</evidence>
<dbReference type="VEuPathDB" id="TriTrypDB:TEOVI_000324900"/>
<dbReference type="InterPro" id="IPR058533">
    <property type="entry name" value="Cation_efflux_TM"/>
</dbReference>
<evidence type="ECO:0000256" key="5">
    <source>
        <dbReference type="ARBA" id="ARBA00022989"/>
    </source>
</evidence>
<evidence type="ECO:0000256" key="4">
    <source>
        <dbReference type="ARBA" id="ARBA00022692"/>
    </source>
</evidence>
<name>A0A1G4IGW8_TRYEQ</name>
<feature type="transmembrane region" description="Helical" evidence="8">
    <location>
        <begin position="176"/>
        <end position="198"/>
    </location>
</feature>
<dbReference type="InterPro" id="IPR002524">
    <property type="entry name" value="Cation_efflux"/>
</dbReference>
<protein>
    <submittedName>
        <fullName evidence="10">Cation transporter protein, putative</fullName>
    </submittedName>
</protein>
<sequence length="322" mass="34738">MLPGFPYKGNDISVANAISQLFSSRRERNLAMFLLLTTGVMVLELVYGIAVNSLGLISDAFHMMLDSASIAIGLCAAVVASFPSDERRYPFGYARYEVLGGFVNAVLLLFIAWYVTLESIERIIKPPEIEAGYLIQVSLIGLIVNILGIIFFHGMHGHSHAHGGCSGSVDHNIRGVYLHILADLLGSISVMTSSIIITLTGARISDPICSILCSFFIAASAFPLLEETGKVLLLSNQPYGELSFFQTLISEICSVVGVKRVLCLCAWTHSTSPRDSSLCAVKLLKHDSADQSSVRGLVKGSIRSFITSATGVRNTGIIVHVE</sequence>
<evidence type="ECO:0000256" key="3">
    <source>
        <dbReference type="ARBA" id="ARBA00022448"/>
    </source>
</evidence>
<dbReference type="Proteomes" id="UP000195570">
    <property type="component" value="Unassembled WGS sequence"/>
</dbReference>
<evidence type="ECO:0000313" key="10">
    <source>
        <dbReference type="EMBL" id="SCU71668.1"/>
    </source>
</evidence>
<dbReference type="EMBL" id="CZPT02001686">
    <property type="protein sequence ID" value="SCU71668.1"/>
    <property type="molecule type" value="Genomic_DNA"/>
</dbReference>
<feature type="transmembrane region" description="Helical" evidence="8">
    <location>
        <begin position="135"/>
        <end position="155"/>
    </location>
</feature>
<dbReference type="GeneID" id="92377189"/>
<dbReference type="Gene3D" id="1.20.1510.10">
    <property type="entry name" value="Cation efflux protein transmembrane domain"/>
    <property type="match status" value="1"/>
</dbReference>
<keyword evidence="4 8" id="KW-0812">Transmembrane</keyword>
<reference evidence="10" key="1">
    <citation type="submission" date="2016-09" db="EMBL/GenBank/DDBJ databases">
        <authorList>
            <person name="Hebert L."/>
            <person name="Moumen B."/>
        </authorList>
    </citation>
    <scope>NUCLEOTIDE SEQUENCE [LARGE SCALE GENOMIC DNA]</scope>
    <source>
        <strain evidence="10">OVI</strain>
    </source>
</reference>
<evidence type="ECO:0000313" key="11">
    <source>
        <dbReference type="Proteomes" id="UP000195570"/>
    </source>
</evidence>
<keyword evidence="6" id="KW-0406">Ion transport</keyword>
<dbReference type="GO" id="GO:0016020">
    <property type="term" value="C:membrane"/>
    <property type="evidence" value="ECO:0007669"/>
    <property type="project" value="UniProtKB-SubCell"/>
</dbReference>
<keyword evidence="5 8" id="KW-1133">Transmembrane helix</keyword>
<dbReference type="GO" id="GO:0005794">
    <property type="term" value="C:Golgi apparatus"/>
    <property type="evidence" value="ECO:0007669"/>
    <property type="project" value="TreeGrafter"/>
</dbReference>
<dbReference type="PANTHER" id="PTHR45755">
    <property type="match status" value="1"/>
</dbReference>
<evidence type="ECO:0000256" key="6">
    <source>
        <dbReference type="ARBA" id="ARBA00023065"/>
    </source>
</evidence>
<proteinExistence type="inferred from homology"/>
<dbReference type="GO" id="GO:0005385">
    <property type="term" value="F:zinc ion transmembrane transporter activity"/>
    <property type="evidence" value="ECO:0007669"/>
    <property type="project" value="InterPro"/>
</dbReference>
<dbReference type="NCBIfam" id="TIGR01297">
    <property type="entry name" value="CDF"/>
    <property type="match status" value="1"/>
</dbReference>
<dbReference type="InterPro" id="IPR027469">
    <property type="entry name" value="Cation_efflux_TMD_sf"/>
</dbReference>
<comment type="subcellular location">
    <subcellularLocation>
        <location evidence="1">Membrane</location>
        <topology evidence="1">Multi-pass membrane protein</topology>
    </subcellularLocation>
</comment>
<feature type="domain" description="Cation efflux protein transmembrane" evidence="9">
    <location>
        <begin position="32"/>
        <end position="233"/>
    </location>
</feature>
<evidence type="ECO:0000256" key="7">
    <source>
        <dbReference type="ARBA" id="ARBA00023136"/>
    </source>
</evidence>
<dbReference type="InterPro" id="IPR045316">
    <property type="entry name" value="Msc2-like"/>
</dbReference>
<evidence type="ECO:0000256" key="8">
    <source>
        <dbReference type="SAM" id="Phobius"/>
    </source>
</evidence>
<evidence type="ECO:0000256" key="1">
    <source>
        <dbReference type="ARBA" id="ARBA00004141"/>
    </source>
</evidence>
<feature type="transmembrane region" description="Helical" evidence="8">
    <location>
        <begin position="94"/>
        <end position="115"/>
    </location>
</feature>
<dbReference type="PANTHER" id="PTHR45755:SF4">
    <property type="entry name" value="ZINC TRANSPORTER 7"/>
    <property type="match status" value="1"/>
</dbReference>
<gene>
    <name evidence="10" type="ORF">TEOVI_000324900</name>
</gene>
<dbReference type="Pfam" id="PF01545">
    <property type="entry name" value="Cation_efflux"/>
    <property type="match status" value="1"/>
</dbReference>
<dbReference type="AlphaFoldDB" id="A0A1G4IGW8"/>
<dbReference type="RefSeq" id="XP_067082294.1">
    <property type="nucleotide sequence ID" value="XM_067226193.1"/>
</dbReference>
<dbReference type="SUPFAM" id="SSF161111">
    <property type="entry name" value="Cation efflux protein transmembrane domain-like"/>
    <property type="match status" value="1"/>
</dbReference>